<dbReference type="OrthoDB" id="9800034at2"/>
<gene>
    <name evidence="7" type="ORF">SAMN05216290_1643</name>
</gene>
<keyword evidence="8" id="KW-1185">Reference proteome</keyword>
<dbReference type="RefSeq" id="WP_090258013.1">
    <property type="nucleotide sequence ID" value="NZ_FOIR01000001.1"/>
</dbReference>
<organism evidence="7 8">
    <name type="scientific">Roseivirga pacifica</name>
    <dbReference type="NCBI Taxonomy" id="1267423"/>
    <lineage>
        <taxon>Bacteria</taxon>
        <taxon>Pseudomonadati</taxon>
        <taxon>Bacteroidota</taxon>
        <taxon>Cytophagia</taxon>
        <taxon>Cytophagales</taxon>
        <taxon>Roseivirgaceae</taxon>
        <taxon>Roseivirga</taxon>
    </lineage>
</organism>
<evidence type="ECO:0000313" key="8">
    <source>
        <dbReference type="Proteomes" id="UP000199437"/>
    </source>
</evidence>
<feature type="transmembrane region" description="Helical" evidence="5">
    <location>
        <begin position="77"/>
        <end position="96"/>
    </location>
</feature>
<proteinExistence type="predicted"/>
<feature type="domain" description="DUF1232" evidence="6">
    <location>
        <begin position="82"/>
        <end position="117"/>
    </location>
</feature>
<evidence type="ECO:0000313" key="7">
    <source>
        <dbReference type="EMBL" id="SEW07975.1"/>
    </source>
</evidence>
<keyword evidence="4 5" id="KW-0472">Membrane</keyword>
<evidence type="ECO:0000256" key="3">
    <source>
        <dbReference type="ARBA" id="ARBA00022989"/>
    </source>
</evidence>
<dbReference type="STRING" id="1267423.SAMN05216290_1643"/>
<accession>A0A1I0P1P2</accession>
<evidence type="ECO:0000256" key="5">
    <source>
        <dbReference type="SAM" id="Phobius"/>
    </source>
</evidence>
<dbReference type="Proteomes" id="UP000199437">
    <property type="component" value="Unassembled WGS sequence"/>
</dbReference>
<dbReference type="AlphaFoldDB" id="A0A1I0P1P2"/>
<sequence length="139" mass="15797">MEQEEPSKKQLRFFEKFKKKAQQIVNDNAALRSTLVKAQEKLAASDSDEGLKGKLVEYVKLVLRMLTNTINGNYKGLPWQTLVMIVAGLLYFIAPLDALPDFIPVAGLVDDATILVWLGKCFQDDLNNYKKWEEVNFSD</sequence>
<dbReference type="Pfam" id="PF06803">
    <property type="entry name" value="DUF1232"/>
    <property type="match status" value="1"/>
</dbReference>
<dbReference type="GO" id="GO:0012505">
    <property type="term" value="C:endomembrane system"/>
    <property type="evidence" value="ECO:0007669"/>
    <property type="project" value="UniProtKB-SubCell"/>
</dbReference>
<evidence type="ECO:0000259" key="6">
    <source>
        <dbReference type="Pfam" id="PF06803"/>
    </source>
</evidence>
<comment type="subcellular location">
    <subcellularLocation>
        <location evidence="1">Endomembrane system</location>
        <topology evidence="1">Multi-pass membrane protein</topology>
    </subcellularLocation>
</comment>
<name>A0A1I0P1P2_9BACT</name>
<reference evidence="8" key="1">
    <citation type="submission" date="2016-10" db="EMBL/GenBank/DDBJ databases">
        <authorList>
            <person name="Varghese N."/>
            <person name="Submissions S."/>
        </authorList>
    </citation>
    <scope>NUCLEOTIDE SEQUENCE [LARGE SCALE GENOMIC DNA]</scope>
    <source>
        <strain evidence="8">CGMCC 1.12402</strain>
    </source>
</reference>
<evidence type="ECO:0000256" key="2">
    <source>
        <dbReference type="ARBA" id="ARBA00022692"/>
    </source>
</evidence>
<keyword evidence="2 5" id="KW-0812">Transmembrane</keyword>
<dbReference type="EMBL" id="FOIR01000001">
    <property type="protein sequence ID" value="SEW07975.1"/>
    <property type="molecule type" value="Genomic_DNA"/>
</dbReference>
<dbReference type="InterPro" id="IPR010652">
    <property type="entry name" value="DUF1232"/>
</dbReference>
<evidence type="ECO:0000256" key="1">
    <source>
        <dbReference type="ARBA" id="ARBA00004127"/>
    </source>
</evidence>
<keyword evidence="3 5" id="KW-1133">Transmembrane helix</keyword>
<evidence type="ECO:0000256" key="4">
    <source>
        <dbReference type="ARBA" id="ARBA00023136"/>
    </source>
</evidence>
<protein>
    <recommendedName>
        <fullName evidence="6">DUF1232 domain-containing protein</fullName>
    </recommendedName>
</protein>
<dbReference type="GeneID" id="99986367"/>